<dbReference type="Proteomes" id="UP000244956">
    <property type="component" value="Unassembled WGS sequence"/>
</dbReference>
<organism evidence="1 2">
    <name type="scientific">Marinilabilia rubra</name>
    <dbReference type="NCBI Taxonomy" id="2162893"/>
    <lineage>
        <taxon>Bacteria</taxon>
        <taxon>Pseudomonadati</taxon>
        <taxon>Bacteroidota</taxon>
        <taxon>Bacteroidia</taxon>
        <taxon>Marinilabiliales</taxon>
        <taxon>Marinilabiliaceae</taxon>
        <taxon>Marinilabilia</taxon>
    </lineage>
</organism>
<sequence>MKKIFFTTAFIFFLIASCNESNVEKKDIEKIFVDCDDVEGISHNDYFENIELINLETSQKSLIHKINRLYFFKEKIYILDKKQNSIFVFDKTGRFFRKIRNVGRGPGEYIQIGDFTIDEKNNEIIVSMEIPKKVYRYNLSGNFNNSFKVNDCYGAFISIVGNKIVLSGINEKYDYTTHEYNKSTGEFIKSTDKKCKNSYNYPMIRGMYPNMIKSSKSYYNQPLDRYIFSLNDSAKRRRYLIDFGENNLPINIKNKLVDFNILGYCRENNFKTLINSFRDNEDYLFFRYEPASFVLYNKETQHTQVFNHIMDSNTGMNIYNIFPHDGSFNGVVSIMNPINIISRAELIEKNNIEIEDSTLFNLRSKVTESDNPIILRYAFR</sequence>
<keyword evidence="2" id="KW-1185">Reference proteome</keyword>
<protein>
    <recommendedName>
        <fullName evidence="3">6-bladed beta-propeller</fullName>
    </recommendedName>
</protein>
<evidence type="ECO:0008006" key="3">
    <source>
        <dbReference type="Google" id="ProtNLM"/>
    </source>
</evidence>
<evidence type="ECO:0000313" key="1">
    <source>
        <dbReference type="EMBL" id="PWD99020.1"/>
    </source>
</evidence>
<accession>A0A2U2B7H3</accession>
<dbReference type="Pfam" id="PF17170">
    <property type="entry name" value="DUF5128"/>
    <property type="match status" value="1"/>
</dbReference>
<evidence type="ECO:0000313" key="2">
    <source>
        <dbReference type="Proteomes" id="UP000244956"/>
    </source>
</evidence>
<dbReference type="PROSITE" id="PS51257">
    <property type="entry name" value="PROKAR_LIPOPROTEIN"/>
    <property type="match status" value="1"/>
</dbReference>
<dbReference type="RefSeq" id="WP_109264759.1">
    <property type="nucleotide sequence ID" value="NZ_QEWP01000009.1"/>
</dbReference>
<reference evidence="1 2" key="1">
    <citation type="submission" date="2018-05" db="EMBL/GenBank/DDBJ databases">
        <title>Marinilabilia rubrum sp. nov., isolated from saltern sediment.</title>
        <authorList>
            <person name="Zhang R."/>
        </authorList>
    </citation>
    <scope>NUCLEOTIDE SEQUENCE [LARGE SCALE GENOMIC DNA]</scope>
    <source>
        <strain evidence="1 2">WTE16</strain>
    </source>
</reference>
<dbReference type="EMBL" id="QEWP01000009">
    <property type="protein sequence ID" value="PWD99020.1"/>
    <property type="molecule type" value="Genomic_DNA"/>
</dbReference>
<dbReference type="SUPFAM" id="SSF63825">
    <property type="entry name" value="YWTD domain"/>
    <property type="match status" value="1"/>
</dbReference>
<name>A0A2U2B7H3_9BACT</name>
<dbReference type="AlphaFoldDB" id="A0A2U2B7H3"/>
<comment type="caution">
    <text evidence="1">The sequence shown here is derived from an EMBL/GenBank/DDBJ whole genome shotgun (WGS) entry which is preliminary data.</text>
</comment>
<dbReference type="Gene3D" id="2.120.10.30">
    <property type="entry name" value="TolB, C-terminal domain"/>
    <property type="match status" value="1"/>
</dbReference>
<dbReference type="InterPro" id="IPR011042">
    <property type="entry name" value="6-blade_b-propeller_TolB-like"/>
</dbReference>
<dbReference type="OrthoDB" id="1045644at2"/>
<proteinExistence type="predicted"/>
<gene>
    <name evidence="1" type="ORF">DDZ16_12200</name>
</gene>